<evidence type="ECO:0000313" key="5">
    <source>
        <dbReference type="Proteomes" id="UP000247498"/>
    </source>
</evidence>
<comment type="caution">
    <text evidence="4">The sequence shown here is derived from an EMBL/GenBank/DDBJ whole genome shotgun (WGS) entry which is preliminary data.</text>
</comment>
<dbReference type="InterPro" id="IPR058581">
    <property type="entry name" value="TM_HPP"/>
</dbReference>
<feature type="transmembrane region" description="Helical" evidence="2">
    <location>
        <begin position="192"/>
        <end position="209"/>
    </location>
</feature>
<accession>A0A2V0P354</accession>
<protein>
    <recommendedName>
        <fullName evidence="3">HPP transmembrane region domain-containing protein</fullName>
    </recommendedName>
</protein>
<dbReference type="EMBL" id="BDRX01000030">
    <property type="protein sequence ID" value="GBF92280.1"/>
    <property type="molecule type" value="Genomic_DNA"/>
</dbReference>
<dbReference type="InterPro" id="IPR007065">
    <property type="entry name" value="HPP"/>
</dbReference>
<evidence type="ECO:0000256" key="2">
    <source>
        <dbReference type="SAM" id="Phobius"/>
    </source>
</evidence>
<feature type="transmembrane region" description="Helical" evidence="2">
    <location>
        <begin position="255"/>
        <end position="278"/>
    </location>
</feature>
<keyword evidence="2" id="KW-1133">Transmembrane helix</keyword>
<organism evidence="4 5">
    <name type="scientific">Raphidocelis subcapitata</name>
    <dbReference type="NCBI Taxonomy" id="307507"/>
    <lineage>
        <taxon>Eukaryota</taxon>
        <taxon>Viridiplantae</taxon>
        <taxon>Chlorophyta</taxon>
        <taxon>core chlorophytes</taxon>
        <taxon>Chlorophyceae</taxon>
        <taxon>CS clade</taxon>
        <taxon>Sphaeropleales</taxon>
        <taxon>Selenastraceae</taxon>
        <taxon>Raphidocelis</taxon>
    </lineage>
</organism>
<evidence type="ECO:0000313" key="4">
    <source>
        <dbReference type="EMBL" id="GBF92280.1"/>
    </source>
</evidence>
<dbReference type="Pfam" id="PF04982">
    <property type="entry name" value="TM_HPP"/>
    <property type="match status" value="1"/>
</dbReference>
<dbReference type="Proteomes" id="UP000247498">
    <property type="component" value="Unassembled WGS sequence"/>
</dbReference>
<dbReference type="STRING" id="307507.A0A2V0P354"/>
<dbReference type="PANTHER" id="PTHR33741:SF5">
    <property type="entry name" value="TRANSMEMBRANE PROTEIN DDB_G0269096-RELATED"/>
    <property type="match status" value="1"/>
</dbReference>
<evidence type="ECO:0000259" key="3">
    <source>
        <dbReference type="Pfam" id="PF04982"/>
    </source>
</evidence>
<feature type="compositionally biased region" description="Low complexity" evidence="1">
    <location>
        <begin position="7"/>
        <end position="19"/>
    </location>
</feature>
<dbReference type="InParanoid" id="A0A2V0P354"/>
<gene>
    <name evidence="4" type="ORF">Rsub_05363</name>
</gene>
<evidence type="ECO:0000256" key="1">
    <source>
        <dbReference type="SAM" id="MobiDB-lite"/>
    </source>
</evidence>
<proteinExistence type="predicted"/>
<feature type="region of interest" description="Disordered" evidence="1">
    <location>
        <begin position="1"/>
        <end position="68"/>
    </location>
</feature>
<feature type="transmembrane region" description="Helical" evidence="2">
    <location>
        <begin position="160"/>
        <end position="180"/>
    </location>
</feature>
<keyword evidence="5" id="KW-1185">Reference proteome</keyword>
<keyword evidence="2" id="KW-0812">Transmembrane</keyword>
<feature type="domain" description="HPP transmembrane region" evidence="3">
    <location>
        <begin position="131"/>
        <end position="288"/>
    </location>
</feature>
<reference evidence="4 5" key="1">
    <citation type="journal article" date="2018" name="Sci. Rep.">
        <title>Raphidocelis subcapitata (=Pseudokirchneriella subcapitata) provides an insight into genome evolution and environmental adaptations in the Sphaeropleales.</title>
        <authorList>
            <person name="Suzuki S."/>
            <person name="Yamaguchi H."/>
            <person name="Nakajima N."/>
            <person name="Kawachi M."/>
        </authorList>
    </citation>
    <scope>NUCLEOTIDE SEQUENCE [LARGE SCALE GENOMIC DNA]</scope>
    <source>
        <strain evidence="4 5">NIES-35</strain>
    </source>
</reference>
<sequence>MTIVKDAAAAPSGSAAEPGGDTDAVLDSVGSLAQHPAAGHPQHRHPLAISSHPQHRADAVDVSVRSGRSHVSQDSKYALHIDVGEDEPPASVQEALDDAYDHPPPRPTLGHQVRCYFRKLRGGLDHRLKVPHATDLFFSWLGAFVGIAVVSLLDRALWRAAHFPLLVASFGATAVLVYGVPESKLAQPWNVIGGQVVSAIVGVLVRLALAARVPWLANALGMSLALLAQQLLTVVHPPGGATALIACSATITAPWMGFQFVLTVAVGSVVLVVVAGFVNNFCRDRSYPTFWF</sequence>
<feature type="transmembrane region" description="Helical" evidence="2">
    <location>
        <begin position="136"/>
        <end position="153"/>
    </location>
</feature>
<dbReference type="OrthoDB" id="2016548at2759"/>
<dbReference type="AlphaFoldDB" id="A0A2V0P354"/>
<keyword evidence="2" id="KW-0472">Membrane</keyword>
<dbReference type="PANTHER" id="PTHR33741">
    <property type="entry name" value="TRANSMEMBRANE PROTEIN DDB_G0269096-RELATED"/>
    <property type="match status" value="1"/>
</dbReference>
<name>A0A2V0P354_9CHLO</name>